<dbReference type="GO" id="GO:0016787">
    <property type="term" value="F:hydrolase activity"/>
    <property type="evidence" value="ECO:0007669"/>
    <property type="project" value="InterPro"/>
</dbReference>
<dbReference type="Gene3D" id="3.40.50.1820">
    <property type="entry name" value="alpha/beta hydrolase"/>
    <property type="match status" value="1"/>
</dbReference>
<feature type="domain" description="Alpha/beta hydrolase fold-5" evidence="1">
    <location>
        <begin position="13"/>
        <end position="176"/>
    </location>
</feature>
<dbReference type="InterPro" id="IPR029058">
    <property type="entry name" value="AB_hydrolase_fold"/>
</dbReference>
<evidence type="ECO:0000313" key="2">
    <source>
        <dbReference type="EMBL" id="KAK3101062.1"/>
    </source>
</evidence>
<keyword evidence="3" id="KW-1185">Reference proteome</keyword>
<organism evidence="2 3">
    <name type="scientific">Pinctada imbricata</name>
    <name type="common">Atlantic pearl-oyster</name>
    <name type="synonym">Pinctada martensii</name>
    <dbReference type="NCBI Taxonomy" id="66713"/>
    <lineage>
        <taxon>Eukaryota</taxon>
        <taxon>Metazoa</taxon>
        <taxon>Spiralia</taxon>
        <taxon>Lophotrochozoa</taxon>
        <taxon>Mollusca</taxon>
        <taxon>Bivalvia</taxon>
        <taxon>Autobranchia</taxon>
        <taxon>Pteriomorphia</taxon>
        <taxon>Pterioida</taxon>
        <taxon>Pterioidea</taxon>
        <taxon>Pteriidae</taxon>
        <taxon>Pinctada</taxon>
    </lineage>
</organism>
<accession>A0AA88Y957</accession>
<dbReference type="SUPFAM" id="SSF53474">
    <property type="entry name" value="alpha/beta-Hydrolases"/>
    <property type="match status" value="1"/>
</dbReference>
<name>A0AA88Y957_PINIB</name>
<evidence type="ECO:0000259" key="1">
    <source>
        <dbReference type="Pfam" id="PF12695"/>
    </source>
</evidence>
<protein>
    <recommendedName>
        <fullName evidence="1">Alpha/beta hydrolase fold-5 domain-containing protein</fullName>
    </recommendedName>
</protein>
<dbReference type="EMBL" id="VSWD01000005">
    <property type="protein sequence ID" value="KAK3101062.1"/>
    <property type="molecule type" value="Genomic_DNA"/>
</dbReference>
<dbReference type="AlphaFoldDB" id="A0AA88Y957"/>
<reference evidence="2" key="1">
    <citation type="submission" date="2019-08" db="EMBL/GenBank/DDBJ databases">
        <title>The improved chromosome-level genome for the pearl oyster Pinctada fucata martensii using PacBio sequencing and Hi-C.</title>
        <authorList>
            <person name="Zheng Z."/>
        </authorList>
    </citation>
    <scope>NUCLEOTIDE SEQUENCE</scope>
    <source>
        <strain evidence="2">ZZ-2019</strain>
        <tissue evidence="2">Adductor muscle</tissue>
    </source>
</reference>
<sequence length="234" mass="24985">MHPIKQGGIEAAVIVAPGASIKGSAYVPLVQTLQNVSPLKLWVVIMDNFLIGAVNPAQLPQAINMAIKSLRQAGFKSDNIFLAGHSLGGAMTAMHASSDSKLKGAILFAAYLTNGNHLKDYPIPVLTISGDLDGLTRITRIVSSFEDLEDSIQKASNSLYRTPVIVMPGVNHAQFATGDMPSNVKQHDLPSDSTEGEAHMAIAKYTSAFLNSIITGVDQKLVKDAKKHAGKWLQ</sequence>
<gene>
    <name evidence="2" type="ORF">FSP39_000675</name>
</gene>
<dbReference type="Proteomes" id="UP001186944">
    <property type="component" value="Unassembled WGS sequence"/>
</dbReference>
<evidence type="ECO:0000313" key="3">
    <source>
        <dbReference type="Proteomes" id="UP001186944"/>
    </source>
</evidence>
<proteinExistence type="predicted"/>
<dbReference type="Pfam" id="PF12695">
    <property type="entry name" value="Abhydrolase_5"/>
    <property type="match status" value="1"/>
</dbReference>
<comment type="caution">
    <text evidence="2">The sequence shown here is derived from an EMBL/GenBank/DDBJ whole genome shotgun (WGS) entry which is preliminary data.</text>
</comment>
<dbReference type="InterPro" id="IPR029059">
    <property type="entry name" value="AB_hydrolase_5"/>
</dbReference>